<evidence type="ECO:0000313" key="3">
    <source>
        <dbReference type="Proteomes" id="UP000299102"/>
    </source>
</evidence>
<evidence type="ECO:0000313" key="2">
    <source>
        <dbReference type="EMBL" id="GBP86710.1"/>
    </source>
</evidence>
<accession>A0A4C1ZFY6</accession>
<reference evidence="2 3" key="1">
    <citation type="journal article" date="2019" name="Commun. Biol.">
        <title>The bagworm genome reveals a unique fibroin gene that provides high tensile strength.</title>
        <authorList>
            <person name="Kono N."/>
            <person name="Nakamura H."/>
            <person name="Ohtoshi R."/>
            <person name="Tomita M."/>
            <person name="Numata K."/>
            <person name="Arakawa K."/>
        </authorList>
    </citation>
    <scope>NUCLEOTIDE SEQUENCE [LARGE SCALE GENOMIC DNA]</scope>
</reference>
<dbReference type="Proteomes" id="UP000299102">
    <property type="component" value="Unassembled WGS sequence"/>
</dbReference>
<proteinExistence type="predicted"/>
<protein>
    <submittedName>
        <fullName evidence="2">Uncharacterized protein</fullName>
    </submittedName>
</protein>
<evidence type="ECO:0000256" key="1">
    <source>
        <dbReference type="SAM" id="MobiDB-lite"/>
    </source>
</evidence>
<sequence>MRSHHYLRGVAASNRPHPLHADSSPRTIRARALSARGRGDFGFAEWPRSRVVLEVASGLKAMPLDSSNPTVHPHSSTHKENIIVVDPCSGELGCRTKMGRWDSELLQNTRGG</sequence>
<dbReference type="EMBL" id="BGZK01001811">
    <property type="protein sequence ID" value="GBP86710.1"/>
    <property type="molecule type" value="Genomic_DNA"/>
</dbReference>
<organism evidence="2 3">
    <name type="scientific">Eumeta variegata</name>
    <name type="common">Bagworm moth</name>
    <name type="synonym">Eumeta japonica</name>
    <dbReference type="NCBI Taxonomy" id="151549"/>
    <lineage>
        <taxon>Eukaryota</taxon>
        <taxon>Metazoa</taxon>
        <taxon>Ecdysozoa</taxon>
        <taxon>Arthropoda</taxon>
        <taxon>Hexapoda</taxon>
        <taxon>Insecta</taxon>
        <taxon>Pterygota</taxon>
        <taxon>Neoptera</taxon>
        <taxon>Endopterygota</taxon>
        <taxon>Lepidoptera</taxon>
        <taxon>Glossata</taxon>
        <taxon>Ditrysia</taxon>
        <taxon>Tineoidea</taxon>
        <taxon>Psychidae</taxon>
        <taxon>Oiketicinae</taxon>
        <taxon>Eumeta</taxon>
    </lineage>
</organism>
<comment type="caution">
    <text evidence="2">The sequence shown here is derived from an EMBL/GenBank/DDBJ whole genome shotgun (WGS) entry which is preliminary data.</text>
</comment>
<feature type="region of interest" description="Disordered" evidence="1">
    <location>
        <begin position="1"/>
        <end position="25"/>
    </location>
</feature>
<name>A0A4C1ZFY6_EUMVA</name>
<dbReference type="AlphaFoldDB" id="A0A4C1ZFY6"/>
<keyword evidence="3" id="KW-1185">Reference proteome</keyword>
<gene>
    <name evidence="2" type="ORF">EVAR_62139_1</name>
</gene>